<dbReference type="InterPro" id="IPR031304">
    <property type="entry name" value="SLT_2"/>
</dbReference>
<protein>
    <submittedName>
        <fullName evidence="4">Membrane-bound lytic murein transglycosylase B-like protein</fullName>
    </submittedName>
</protein>
<name>F1YKT2_9ACTN</name>
<dbReference type="Pfam" id="PF13406">
    <property type="entry name" value="SLT_2"/>
    <property type="match status" value="1"/>
</dbReference>
<sequence length="247" mass="25653">MHPNRKSLKSALFVAAGLVPVTGALLGVTSSSPDRVAADPTPVHADAKSAPSTTETPVRPVAAKAPAVAPAPALPASVTTGVVPEINFKAYKAAADSMAKTAPGCHIDWKLIGGIGRVESQHANFGDADANGQLRHPIYGPVLDGSLGGNEVITDTDGGRLDGDPVYDRAVGPTQFLPATWQHYAADGNGDGKADPQNLYDAALTTARYLCDDNLDLATDAGRSQAVLRYNNSMDYVSNVLGFARSY</sequence>
<dbReference type="Gene3D" id="1.10.530.10">
    <property type="match status" value="1"/>
</dbReference>
<comment type="caution">
    <text evidence="4">The sequence shown here is derived from an EMBL/GenBank/DDBJ whole genome shotgun (WGS) entry which is preliminary data.</text>
</comment>
<dbReference type="PANTHER" id="PTHR30163">
    <property type="entry name" value="MEMBRANE-BOUND LYTIC MUREIN TRANSGLYCOSYLASE B"/>
    <property type="match status" value="1"/>
</dbReference>
<dbReference type="GO" id="GO:0008933">
    <property type="term" value="F:peptidoglycan lytic transglycosylase activity"/>
    <property type="evidence" value="ECO:0007669"/>
    <property type="project" value="TreeGrafter"/>
</dbReference>
<dbReference type="InterPro" id="IPR043426">
    <property type="entry name" value="MltB-like"/>
</dbReference>
<feature type="chain" id="PRO_5039162444" evidence="2">
    <location>
        <begin position="27"/>
        <end position="247"/>
    </location>
</feature>
<feature type="signal peptide" evidence="2">
    <location>
        <begin position="1"/>
        <end position="26"/>
    </location>
</feature>
<dbReference type="SUPFAM" id="SSF53955">
    <property type="entry name" value="Lysozyme-like"/>
    <property type="match status" value="1"/>
</dbReference>
<evidence type="ECO:0000256" key="1">
    <source>
        <dbReference type="SAM" id="MobiDB-lite"/>
    </source>
</evidence>
<dbReference type="RefSeq" id="WP_009679732.1">
    <property type="nucleotide sequence ID" value="NZ_AEUD01000010.1"/>
</dbReference>
<keyword evidence="2" id="KW-0732">Signal</keyword>
<dbReference type="eggNOG" id="COG2951">
    <property type="taxonomic scope" value="Bacteria"/>
</dbReference>
<dbReference type="CDD" id="cd13399">
    <property type="entry name" value="Slt35-like"/>
    <property type="match status" value="1"/>
</dbReference>
<evidence type="ECO:0000313" key="4">
    <source>
        <dbReference type="EMBL" id="EGD54726.1"/>
    </source>
</evidence>
<dbReference type="EMBL" id="AEUD01000010">
    <property type="protein sequence ID" value="EGD54726.1"/>
    <property type="molecule type" value="Genomic_DNA"/>
</dbReference>
<organism evidence="4 5">
    <name type="scientific">Gordonia neofelifaecis NRRL B-59395</name>
    <dbReference type="NCBI Taxonomy" id="644548"/>
    <lineage>
        <taxon>Bacteria</taxon>
        <taxon>Bacillati</taxon>
        <taxon>Actinomycetota</taxon>
        <taxon>Actinomycetes</taxon>
        <taxon>Mycobacteriales</taxon>
        <taxon>Gordoniaceae</taxon>
        <taxon>Gordonia</taxon>
    </lineage>
</organism>
<evidence type="ECO:0000259" key="3">
    <source>
        <dbReference type="Pfam" id="PF13406"/>
    </source>
</evidence>
<feature type="region of interest" description="Disordered" evidence="1">
    <location>
        <begin position="32"/>
        <end position="63"/>
    </location>
</feature>
<feature type="domain" description="Transglycosylase SLT" evidence="3">
    <location>
        <begin position="170"/>
        <end position="211"/>
    </location>
</feature>
<evidence type="ECO:0000256" key="2">
    <source>
        <dbReference type="SAM" id="SignalP"/>
    </source>
</evidence>
<keyword evidence="5" id="KW-1185">Reference proteome</keyword>
<accession>F1YKT2</accession>
<dbReference type="GO" id="GO:0009253">
    <property type="term" value="P:peptidoglycan catabolic process"/>
    <property type="evidence" value="ECO:0007669"/>
    <property type="project" value="TreeGrafter"/>
</dbReference>
<reference evidence="4 5" key="1">
    <citation type="journal article" date="2011" name="J. Bacteriol.">
        <title>Draft Genome Sequence of Gordonia neofelifaecis NRRL B-59395, a Cholesterol-Degrading Actinomycete.</title>
        <authorList>
            <person name="Ge F."/>
            <person name="Li W."/>
            <person name="Chen G."/>
            <person name="Liu Y."/>
            <person name="Zhang G."/>
            <person name="Yong B."/>
            <person name="Wang Q."/>
            <person name="Wang N."/>
            <person name="Huang Z."/>
            <person name="Li W."/>
            <person name="Wang J."/>
            <person name="Wu C."/>
            <person name="Xie Q."/>
            <person name="Liu G."/>
        </authorList>
    </citation>
    <scope>NUCLEOTIDE SEQUENCE [LARGE SCALE GENOMIC DNA]</scope>
    <source>
        <strain evidence="4 5">NRRL B-59395</strain>
    </source>
</reference>
<dbReference type="OrthoDB" id="9796191at2"/>
<proteinExistence type="predicted"/>
<dbReference type="InterPro" id="IPR023346">
    <property type="entry name" value="Lysozyme-like_dom_sf"/>
</dbReference>
<evidence type="ECO:0000313" key="5">
    <source>
        <dbReference type="Proteomes" id="UP000035065"/>
    </source>
</evidence>
<dbReference type="Proteomes" id="UP000035065">
    <property type="component" value="Unassembled WGS sequence"/>
</dbReference>
<dbReference type="AlphaFoldDB" id="F1YKT2"/>
<gene>
    <name evidence="4" type="ORF">SCNU_12587</name>
</gene>
<dbReference type="PANTHER" id="PTHR30163:SF8">
    <property type="entry name" value="LYTIC MUREIN TRANSGLYCOSYLASE"/>
    <property type="match status" value="1"/>
</dbReference>